<comment type="caution">
    <text evidence="2">The sequence shown here is derived from an EMBL/GenBank/DDBJ whole genome shotgun (WGS) entry which is preliminary data.</text>
</comment>
<evidence type="ECO:0000313" key="3">
    <source>
        <dbReference type="Proteomes" id="UP001209922"/>
    </source>
</evidence>
<accession>A0ABT3JSH6</accession>
<dbReference type="Pfam" id="PF17820">
    <property type="entry name" value="PDZ_6"/>
    <property type="match status" value="1"/>
</dbReference>
<feature type="domain" description="PDZ" evidence="1">
    <location>
        <begin position="180"/>
        <end position="234"/>
    </location>
</feature>
<dbReference type="InterPro" id="IPR001478">
    <property type="entry name" value="PDZ"/>
</dbReference>
<dbReference type="Proteomes" id="UP001209922">
    <property type="component" value="Unassembled WGS sequence"/>
</dbReference>
<keyword evidence="3" id="KW-1185">Reference proteome</keyword>
<dbReference type="Gene3D" id="2.30.42.10">
    <property type="match status" value="1"/>
</dbReference>
<evidence type="ECO:0000259" key="1">
    <source>
        <dbReference type="PROSITE" id="PS50106"/>
    </source>
</evidence>
<evidence type="ECO:0000313" key="2">
    <source>
        <dbReference type="EMBL" id="MCW4471443.1"/>
    </source>
</evidence>
<dbReference type="SMART" id="SM00228">
    <property type="entry name" value="PDZ"/>
    <property type="match status" value="1"/>
</dbReference>
<dbReference type="InterPro" id="IPR036034">
    <property type="entry name" value="PDZ_sf"/>
</dbReference>
<proteinExistence type="predicted"/>
<sequence>MRIGPWIVGWGLLLAAGPSWALDVSATMAEACEPRAPGATAELERHLDASTGENERKALAERLLDSAVREAGARSAFSVVSLHRLCLQRLEQATPEELPDERRTRIAALLQDFHSEHASVCSPAQWQGWERLLDEQPRAYEVLAFLPTPPADLDSCLVALQEQARQLESMVSMMAEEFEVMRLWERDGEPGTDRRGLGVGLHGRYIARVIEGLPAARAGLRERDLITAIDGVPVWSEMGILHALHVAPADTVQVRMQRWDPDSGALAESTREVGLVDLGTL</sequence>
<organism evidence="2 3">
    <name type="scientific">Xanthomonas chitinilytica</name>
    <dbReference type="NCBI Taxonomy" id="2989819"/>
    <lineage>
        <taxon>Bacteria</taxon>
        <taxon>Pseudomonadati</taxon>
        <taxon>Pseudomonadota</taxon>
        <taxon>Gammaproteobacteria</taxon>
        <taxon>Lysobacterales</taxon>
        <taxon>Lysobacteraceae</taxon>
        <taxon>Xanthomonas</taxon>
    </lineage>
</organism>
<dbReference type="PROSITE" id="PS50106">
    <property type="entry name" value="PDZ"/>
    <property type="match status" value="1"/>
</dbReference>
<dbReference type="InterPro" id="IPR041489">
    <property type="entry name" value="PDZ_6"/>
</dbReference>
<dbReference type="SUPFAM" id="SSF50156">
    <property type="entry name" value="PDZ domain-like"/>
    <property type="match status" value="1"/>
</dbReference>
<dbReference type="RefSeq" id="WP_265126396.1">
    <property type="nucleotide sequence ID" value="NZ_JAPCHY010000002.1"/>
</dbReference>
<name>A0ABT3JSH6_9XANT</name>
<dbReference type="EMBL" id="JAPCHY010000002">
    <property type="protein sequence ID" value="MCW4471443.1"/>
    <property type="molecule type" value="Genomic_DNA"/>
</dbReference>
<reference evidence="2 3" key="1">
    <citation type="submission" date="2022-10" db="EMBL/GenBank/DDBJ databases">
        <title>Xanthomonas sp. H13-6.</title>
        <authorList>
            <person name="Liu X."/>
            <person name="Deng Z."/>
            <person name="Jiang Y."/>
            <person name="Yu T."/>
            <person name="Ai J."/>
        </authorList>
    </citation>
    <scope>NUCLEOTIDE SEQUENCE [LARGE SCALE GENOMIC DNA]</scope>
    <source>
        <strain evidence="2 3">H13-6</strain>
    </source>
</reference>
<gene>
    <name evidence="2" type="ORF">OK345_02850</name>
</gene>
<protein>
    <submittedName>
        <fullName evidence="2">PDZ domain-containing protein</fullName>
    </submittedName>
</protein>